<dbReference type="AlphaFoldDB" id="A0AAU8K042"/>
<dbReference type="KEGG" id="kcm:ABWK59_18295"/>
<organism evidence="4">
    <name type="scientific">Kitasatospora camelliae</name>
    <dbReference type="NCBI Taxonomy" id="3156397"/>
    <lineage>
        <taxon>Bacteria</taxon>
        <taxon>Bacillati</taxon>
        <taxon>Actinomycetota</taxon>
        <taxon>Actinomycetes</taxon>
        <taxon>Kitasatosporales</taxon>
        <taxon>Streptomycetaceae</taxon>
        <taxon>Kitasatospora</taxon>
    </lineage>
</organism>
<dbReference type="RefSeq" id="WP_354641660.1">
    <property type="nucleotide sequence ID" value="NZ_CP159872.1"/>
</dbReference>
<dbReference type="Pfam" id="PF13560">
    <property type="entry name" value="HTH_31"/>
    <property type="match status" value="1"/>
</dbReference>
<evidence type="ECO:0000259" key="3">
    <source>
        <dbReference type="SMART" id="SM00530"/>
    </source>
</evidence>
<evidence type="ECO:0000256" key="2">
    <source>
        <dbReference type="SAM" id="Phobius"/>
    </source>
</evidence>
<dbReference type="EMBL" id="CP159872">
    <property type="protein sequence ID" value="XCM80725.1"/>
    <property type="molecule type" value="Genomic_DNA"/>
</dbReference>
<dbReference type="SUPFAM" id="SSF47413">
    <property type="entry name" value="lambda repressor-like DNA-binding domains"/>
    <property type="match status" value="1"/>
</dbReference>
<dbReference type="InterPro" id="IPR001387">
    <property type="entry name" value="Cro/C1-type_HTH"/>
</dbReference>
<feature type="region of interest" description="Disordered" evidence="1">
    <location>
        <begin position="154"/>
        <end position="196"/>
    </location>
</feature>
<dbReference type="CDD" id="cd00093">
    <property type="entry name" value="HTH_XRE"/>
    <property type="match status" value="1"/>
</dbReference>
<dbReference type="GO" id="GO:0003677">
    <property type="term" value="F:DNA binding"/>
    <property type="evidence" value="ECO:0007669"/>
    <property type="project" value="InterPro"/>
</dbReference>
<feature type="compositionally biased region" description="Low complexity" evidence="1">
    <location>
        <begin position="161"/>
        <end position="174"/>
    </location>
</feature>
<gene>
    <name evidence="4" type="ORF">ABWK59_18295</name>
</gene>
<keyword evidence="2" id="KW-0812">Transmembrane</keyword>
<feature type="transmembrane region" description="Helical" evidence="2">
    <location>
        <begin position="130"/>
        <end position="148"/>
    </location>
</feature>
<evidence type="ECO:0000256" key="1">
    <source>
        <dbReference type="SAM" id="MobiDB-lite"/>
    </source>
</evidence>
<dbReference type="SMART" id="SM00530">
    <property type="entry name" value="HTH_XRE"/>
    <property type="match status" value="1"/>
</dbReference>
<accession>A0AAU8K042</accession>
<name>A0AAU8K042_9ACTN</name>
<proteinExistence type="predicted"/>
<feature type="region of interest" description="Disordered" evidence="1">
    <location>
        <begin position="86"/>
        <end position="125"/>
    </location>
</feature>
<feature type="domain" description="HTH cro/C1-type" evidence="3">
    <location>
        <begin position="16"/>
        <end position="75"/>
    </location>
</feature>
<dbReference type="InterPro" id="IPR010982">
    <property type="entry name" value="Lambda_DNA-bd_dom_sf"/>
</dbReference>
<dbReference type="Gene3D" id="1.10.260.40">
    <property type="entry name" value="lambda repressor-like DNA-binding domains"/>
    <property type="match status" value="1"/>
</dbReference>
<evidence type="ECO:0000313" key="4">
    <source>
        <dbReference type="EMBL" id="XCM80725.1"/>
    </source>
</evidence>
<reference evidence="4" key="1">
    <citation type="submission" date="2024-06" db="EMBL/GenBank/DDBJ databases">
        <title>The genome sequences of Kitasatospora sp. strain HUAS MG31.</title>
        <authorList>
            <person name="Mo P."/>
        </authorList>
    </citation>
    <scope>NUCLEOTIDE SEQUENCE</scope>
    <source>
        <strain evidence="4">HUAS MG31</strain>
    </source>
</reference>
<keyword evidence="2" id="KW-0472">Membrane</keyword>
<protein>
    <submittedName>
        <fullName evidence="4">Helix-turn-helix transcriptional regulator</fullName>
    </submittedName>
</protein>
<sequence length="394" mass="41197">MVGATEPDGAGDFARLLQDLKSRSGLSYGSLAKRLHMSTSTLHRYCNGTAVPNEFAPVERLARACRATPQEMVELHRRWILADAARGRRADGATGTAPSADSSGLVGMPPEDAPEGEPAAARPRRRRTPLIASAAALALLTSVVLVVGPRLGGAGGDRRAAGVTASTAATTNSPPASPPASPAAAPAPDASHDSGPVPLTVGIRPYVYANPCSQHFLVQSGPAQVGPPANEHDAPRWAAAYGAVSSGEQRIALTVQGTGAETVVLEALHVRVTSRRAPLGWNDFSMGVGCGGSVETKSFDIDLDRGSPTVTATHGQRDFPYKVSKSDPEVFYVTAHTEAHDVRWDLSLDWSSGGRRGTVRIDNDNTPFRTSAGAGRPGYDYPLGGGEWIKREGG</sequence>
<keyword evidence="2" id="KW-1133">Transmembrane helix</keyword>